<dbReference type="Proteomes" id="UP000011531">
    <property type="component" value="Unassembled WGS sequence"/>
</dbReference>
<dbReference type="EMBL" id="AOIA01000141">
    <property type="protein sequence ID" value="ELY54211.1"/>
    <property type="molecule type" value="Genomic_DNA"/>
</dbReference>
<name>L9WYF0_9EURY</name>
<sequence length="77" mass="8597">MVAMNADSSITLRYTPREGNPRRIRLEPAGFGEYDRIVEERRDGHWCVVGHELVDGVKLEAPAAIVTGNPVSFYRGP</sequence>
<dbReference type="STRING" id="1227498.C492_16578"/>
<accession>L9WYF0</accession>
<keyword evidence="2" id="KW-1185">Reference proteome</keyword>
<evidence type="ECO:0000313" key="1">
    <source>
        <dbReference type="EMBL" id="ELY54211.1"/>
    </source>
</evidence>
<protein>
    <submittedName>
        <fullName evidence="1">Uncharacterized protein</fullName>
    </submittedName>
</protein>
<gene>
    <name evidence="1" type="ORF">C492_16578</name>
</gene>
<comment type="caution">
    <text evidence="1">The sequence shown here is derived from an EMBL/GenBank/DDBJ whole genome shotgun (WGS) entry which is preliminary data.</text>
</comment>
<dbReference type="AlphaFoldDB" id="L9WYF0"/>
<reference evidence="1 2" key="1">
    <citation type="journal article" date="2014" name="PLoS Genet.">
        <title>Phylogenetically driven sequencing of extremely halophilic archaea reveals strategies for static and dynamic osmo-response.</title>
        <authorList>
            <person name="Becker E.A."/>
            <person name="Seitzer P.M."/>
            <person name="Tritt A."/>
            <person name="Larsen D."/>
            <person name="Krusor M."/>
            <person name="Yao A.I."/>
            <person name="Wu D."/>
            <person name="Madern D."/>
            <person name="Eisen J.A."/>
            <person name="Darling A.E."/>
            <person name="Facciotti M.T."/>
        </authorList>
    </citation>
    <scope>NUCLEOTIDE SEQUENCE [LARGE SCALE GENOMIC DNA]</scope>
    <source>
        <strain evidence="1 2">DSM 18795</strain>
    </source>
</reference>
<organism evidence="1 2">
    <name type="scientific">Natronococcus jeotgali DSM 18795</name>
    <dbReference type="NCBI Taxonomy" id="1227498"/>
    <lineage>
        <taxon>Archaea</taxon>
        <taxon>Methanobacteriati</taxon>
        <taxon>Methanobacteriota</taxon>
        <taxon>Stenosarchaea group</taxon>
        <taxon>Halobacteria</taxon>
        <taxon>Halobacteriales</taxon>
        <taxon>Natrialbaceae</taxon>
        <taxon>Natronococcus</taxon>
    </lineage>
</organism>
<evidence type="ECO:0000313" key="2">
    <source>
        <dbReference type="Proteomes" id="UP000011531"/>
    </source>
</evidence>
<proteinExistence type="predicted"/>